<name>V6TQJ2_GIAIN</name>
<dbReference type="VEuPathDB" id="GiardiaDB:DHA2_150975"/>
<gene>
    <name evidence="1" type="ORF">GSB_154568</name>
</gene>
<dbReference type="Proteomes" id="UP000018040">
    <property type="component" value="Unassembled WGS sequence"/>
</dbReference>
<sequence length="150" mass="17669">MLMPDFSPMDEFCVAMERLLRRIVDECFEEVSDYEPCACWFADWLHSLGMRVSGYLVREDDEGEEAKLARWKVKLYHEQLHEGSHFYLPEITGREFARRLLRQSDNLLGAMPGTSSERDLRSLATSIHCFLNASQDEETMERFAEYMEDR</sequence>
<proteinExistence type="predicted"/>
<evidence type="ECO:0000313" key="1">
    <source>
        <dbReference type="EMBL" id="ESU40864.1"/>
    </source>
</evidence>
<evidence type="ECO:0000313" key="2">
    <source>
        <dbReference type="Proteomes" id="UP000018040"/>
    </source>
</evidence>
<accession>V6TQJ2</accession>
<dbReference type="AlphaFoldDB" id="V6TQJ2"/>
<comment type="caution">
    <text evidence="1">The sequence shown here is derived from an EMBL/GenBank/DDBJ whole genome shotgun (WGS) entry which is preliminary data.</text>
</comment>
<protein>
    <submittedName>
        <fullName evidence="1">Uncharacterized protein</fullName>
    </submittedName>
</protein>
<reference evidence="2" key="1">
    <citation type="submission" date="2012-02" db="EMBL/GenBank/DDBJ databases">
        <title>Genome sequencing of Giardia lamblia Genotypes A2 and B isolates (DH and GS) and comparative analysis with the genomes of Genotypes A1 and E (WB and Pig).</title>
        <authorList>
            <person name="Adam R."/>
            <person name="Dahlstrom E."/>
            <person name="Martens C."/>
            <person name="Bruno D."/>
            <person name="Barbian K."/>
            <person name="Porcella S.F."/>
            <person name="Nash T."/>
        </authorList>
    </citation>
    <scope>NUCLEOTIDE SEQUENCE</scope>
    <source>
        <strain evidence="2">GS</strain>
    </source>
</reference>
<dbReference type="EMBL" id="AHHH01000166">
    <property type="protein sequence ID" value="ESU40864.1"/>
    <property type="molecule type" value="Genomic_DNA"/>
</dbReference>
<organism evidence="1 2">
    <name type="scientific">Giardia intestinalis</name>
    <name type="common">Giardia lamblia</name>
    <dbReference type="NCBI Taxonomy" id="5741"/>
    <lineage>
        <taxon>Eukaryota</taxon>
        <taxon>Metamonada</taxon>
        <taxon>Diplomonadida</taxon>
        <taxon>Hexamitidae</taxon>
        <taxon>Giardiinae</taxon>
        <taxon>Giardia</taxon>
    </lineage>
</organism>
<reference evidence="1 2" key="2">
    <citation type="journal article" date="2013" name="Genome Biol. Evol.">
        <title>Genome sequencing of Giardia lamblia genotypes A2 and B isolates (DH and GS) and comparative analysis with the genomes of genotypes A1 and E (WB and Pig).</title>
        <authorList>
            <person name="Adam R.D."/>
            <person name="Dahlstrom E.W."/>
            <person name="Martens C.A."/>
            <person name="Bruno D.P."/>
            <person name="Barbian K.D."/>
            <person name="Ricklefs S.M."/>
            <person name="Hernandez M.M."/>
            <person name="Narla N.P."/>
            <person name="Patel R.B."/>
            <person name="Porcella S.F."/>
            <person name="Nash T.E."/>
        </authorList>
    </citation>
    <scope>NUCLEOTIDE SEQUENCE [LARGE SCALE GENOMIC DNA]</scope>
    <source>
        <strain evidence="1 2">GS</strain>
    </source>
</reference>